<dbReference type="FunFam" id="1.10.510.10:FF:001023">
    <property type="entry name" value="Os07g0541700 protein"/>
    <property type="match status" value="1"/>
</dbReference>
<evidence type="ECO:0000256" key="7">
    <source>
        <dbReference type="ARBA" id="ARBA00022840"/>
    </source>
</evidence>
<evidence type="ECO:0000313" key="12">
    <source>
        <dbReference type="EMBL" id="CAK7350347.1"/>
    </source>
</evidence>
<comment type="catalytic activity">
    <reaction evidence="8">
        <text>L-threonyl-[protein] + ATP = O-phospho-L-threonyl-[protein] + ADP + H(+)</text>
        <dbReference type="Rhea" id="RHEA:46608"/>
        <dbReference type="Rhea" id="RHEA-COMP:11060"/>
        <dbReference type="Rhea" id="RHEA-COMP:11605"/>
        <dbReference type="ChEBI" id="CHEBI:15378"/>
        <dbReference type="ChEBI" id="CHEBI:30013"/>
        <dbReference type="ChEBI" id="CHEBI:30616"/>
        <dbReference type="ChEBI" id="CHEBI:61977"/>
        <dbReference type="ChEBI" id="CHEBI:456216"/>
        <dbReference type="EC" id="2.7.11.1"/>
    </reaction>
</comment>
<gene>
    <name evidence="12" type="ORF">DCAF_LOCUS23075</name>
</gene>
<evidence type="ECO:0000256" key="8">
    <source>
        <dbReference type="ARBA" id="ARBA00047899"/>
    </source>
</evidence>
<dbReference type="PANTHER" id="PTHR48006">
    <property type="entry name" value="LEUCINE-RICH REPEAT-CONTAINING PROTEIN DDB_G0281931-RELATED"/>
    <property type="match status" value="1"/>
</dbReference>
<feature type="domain" description="Protein kinase" evidence="11">
    <location>
        <begin position="1"/>
        <end position="382"/>
    </location>
</feature>
<evidence type="ECO:0000256" key="1">
    <source>
        <dbReference type="ARBA" id="ARBA00004479"/>
    </source>
</evidence>
<sequence length="382" mass="42243">MGLGWGGKSRRAKSCPLGRGLKFWIDADVELCWEWAAVVARSIWAEGDDQNWGYSSMGTFQGADHNDTLCRNRVKLDKKVRKDFNIKEAAMGINAGVTLEFNTTVKNHRLEIHLYWNGKGSLFPPMEYYGPLISGISVSPVPRKSGIKMLAVTVAALLGCAILFLPLLIFVLLWKAGFLGGKQLRDEGPEELRSRLNWPTGLKICYGIAKGLAFIHEESKLKIVHRDIKPTNVLLDKHLNAKDTGLGLAKLYEAEHTHKGDLICLVDPTWGSAYSLKQAMTILDLAMLCTNLSPTLRPTMSEVVKVLEGKSKVKTHSFNAFYSTDDFAMAKAVADLNPRTQFGSNSSGQTSNAITFDVVSREEEEKGIFGDCSPEMLDKTQS</sequence>
<keyword evidence="10" id="KW-1133">Transmembrane helix</keyword>
<protein>
    <recommendedName>
        <fullName evidence="2">non-specific serine/threonine protein kinase</fullName>
        <ecNumber evidence="2">2.7.11.1</ecNumber>
    </recommendedName>
</protein>
<keyword evidence="10" id="KW-0472">Membrane</keyword>
<dbReference type="PROSITE" id="PS00108">
    <property type="entry name" value="PROTEIN_KINASE_ST"/>
    <property type="match status" value="1"/>
</dbReference>
<name>A0AAV1SJA3_9ROSI</name>
<keyword evidence="5" id="KW-0547">Nucleotide-binding</keyword>
<dbReference type="InterPro" id="IPR020635">
    <property type="entry name" value="Tyr_kinase_cat_dom"/>
</dbReference>
<dbReference type="InterPro" id="IPR008271">
    <property type="entry name" value="Ser/Thr_kinase_AS"/>
</dbReference>
<comment type="catalytic activity">
    <reaction evidence="9">
        <text>L-seryl-[protein] + ATP = O-phospho-L-seryl-[protein] + ADP + H(+)</text>
        <dbReference type="Rhea" id="RHEA:17989"/>
        <dbReference type="Rhea" id="RHEA-COMP:9863"/>
        <dbReference type="Rhea" id="RHEA-COMP:11604"/>
        <dbReference type="ChEBI" id="CHEBI:15378"/>
        <dbReference type="ChEBI" id="CHEBI:29999"/>
        <dbReference type="ChEBI" id="CHEBI:30616"/>
        <dbReference type="ChEBI" id="CHEBI:83421"/>
        <dbReference type="ChEBI" id="CHEBI:456216"/>
        <dbReference type="EC" id="2.7.11.1"/>
    </reaction>
</comment>
<dbReference type="GO" id="GO:0004713">
    <property type="term" value="F:protein tyrosine kinase activity"/>
    <property type="evidence" value="ECO:0007669"/>
    <property type="project" value="InterPro"/>
</dbReference>
<evidence type="ECO:0000256" key="6">
    <source>
        <dbReference type="ARBA" id="ARBA00022777"/>
    </source>
</evidence>
<dbReference type="SUPFAM" id="SSF56112">
    <property type="entry name" value="Protein kinase-like (PK-like)"/>
    <property type="match status" value="1"/>
</dbReference>
<dbReference type="GO" id="GO:0005524">
    <property type="term" value="F:ATP binding"/>
    <property type="evidence" value="ECO:0007669"/>
    <property type="project" value="UniProtKB-KW"/>
</dbReference>
<dbReference type="GO" id="GO:0004674">
    <property type="term" value="F:protein serine/threonine kinase activity"/>
    <property type="evidence" value="ECO:0007669"/>
    <property type="project" value="UniProtKB-KW"/>
</dbReference>
<reference evidence="12 13" key="1">
    <citation type="submission" date="2024-01" db="EMBL/GenBank/DDBJ databases">
        <authorList>
            <person name="Waweru B."/>
        </authorList>
    </citation>
    <scope>NUCLEOTIDE SEQUENCE [LARGE SCALE GENOMIC DNA]</scope>
</reference>
<keyword evidence="6" id="KW-0418">Kinase</keyword>
<evidence type="ECO:0000256" key="4">
    <source>
        <dbReference type="ARBA" id="ARBA00022679"/>
    </source>
</evidence>
<dbReference type="InterPro" id="IPR011009">
    <property type="entry name" value="Kinase-like_dom_sf"/>
</dbReference>
<dbReference type="SMART" id="SM00219">
    <property type="entry name" value="TyrKc"/>
    <property type="match status" value="1"/>
</dbReference>
<proteinExistence type="predicted"/>
<dbReference type="GO" id="GO:0016020">
    <property type="term" value="C:membrane"/>
    <property type="evidence" value="ECO:0007669"/>
    <property type="project" value="UniProtKB-SubCell"/>
</dbReference>
<dbReference type="EMBL" id="CAWUPB010001184">
    <property type="protein sequence ID" value="CAK7350347.1"/>
    <property type="molecule type" value="Genomic_DNA"/>
</dbReference>
<dbReference type="InterPro" id="IPR051824">
    <property type="entry name" value="LRR_Rcpt-Like_S/T_Kinase"/>
</dbReference>
<keyword evidence="10" id="KW-0812">Transmembrane</keyword>
<comment type="subcellular location">
    <subcellularLocation>
        <location evidence="1">Membrane</location>
        <topology evidence="1">Single-pass type I membrane protein</topology>
    </subcellularLocation>
</comment>
<dbReference type="PROSITE" id="PS50011">
    <property type="entry name" value="PROTEIN_KINASE_DOM"/>
    <property type="match status" value="1"/>
</dbReference>
<evidence type="ECO:0000256" key="3">
    <source>
        <dbReference type="ARBA" id="ARBA00022527"/>
    </source>
</evidence>
<dbReference type="Pfam" id="PF00069">
    <property type="entry name" value="Pkinase"/>
    <property type="match status" value="1"/>
</dbReference>
<dbReference type="PANTHER" id="PTHR48006:SF60">
    <property type="entry name" value="PROTEIN KINASE DOMAIN-CONTAINING PROTEIN"/>
    <property type="match status" value="1"/>
</dbReference>
<evidence type="ECO:0000256" key="9">
    <source>
        <dbReference type="ARBA" id="ARBA00048679"/>
    </source>
</evidence>
<evidence type="ECO:0000259" key="11">
    <source>
        <dbReference type="PROSITE" id="PS50011"/>
    </source>
</evidence>
<accession>A0AAV1SJA3</accession>
<comment type="caution">
    <text evidence="12">The sequence shown here is derived from an EMBL/GenBank/DDBJ whole genome shotgun (WGS) entry which is preliminary data.</text>
</comment>
<keyword evidence="13" id="KW-1185">Reference proteome</keyword>
<dbReference type="AlphaFoldDB" id="A0AAV1SJA3"/>
<evidence type="ECO:0000256" key="5">
    <source>
        <dbReference type="ARBA" id="ARBA00022741"/>
    </source>
</evidence>
<keyword evidence="4" id="KW-0808">Transferase</keyword>
<dbReference type="Proteomes" id="UP001314170">
    <property type="component" value="Unassembled WGS sequence"/>
</dbReference>
<evidence type="ECO:0000256" key="2">
    <source>
        <dbReference type="ARBA" id="ARBA00012513"/>
    </source>
</evidence>
<dbReference type="InterPro" id="IPR000719">
    <property type="entry name" value="Prot_kinase_dom"/>
</dbReference>
<keyword evidence="7" id="KW-0067">ATP-binding</keyword>
<dbReference type="Gene3D" id="1.10.510.10">
    <property type="entry name" value="Transferase(Phosphotransferase) domain 1"/>
    <property type="match status" value="2"/>
</dbReference>
<keyword evidence="3" id="KW-0723">Serine/threonine-protein kinase</keyword>
<evidence type="ECO:0000256" key="10">
    <source>
        <dbReference type="SAM" id="Phobius"/>
    </source>
</evidence>
<evidence type="ECO:0000313" key="13">
    <source>
        <dbReference type="Proteomes" id="UP001314170"/>
    </source>
</evidence>
<dbReference type="EC" id="2.7.11.1" evidence="2"/>
<feature type="transmembrane region" description="Helical" evidence="10">
    <location>
        <begin position="149"/>
        <end position="174"/>
    </location>
</feature>
<organism evidence="12 13">
    <name type="scientific">Dovyalis caffra</name>
    <dbReference type="NCBI Taxonomy" id="77055"/>
    <lineage>
        <taxon>Eukaryota</taxon>
        <taxon>Viridiplantae</taxon>
        <taxon>Streptophyta</taxon>
        <taxon>Embryophyta</taxon>
        <taxon>Tracheophyta</taxon>
        <taxon>Spermatophyta</taxon>
        <taxon>Magnoliopsida</taxon>
        <taxon>eudicotyledons</taxon>
        <taxon>Gunneridae</taxon>
        <taxon>Pentapetalae</taxon>
        <taxon>rosids</taxon>
        <taxon>fabids</taxon>
        <taxon>Malpighiales</taxon>
        <taxon>Salicaceae</taxon>
        <taxon>Flacourtieae</taxon>
        <taxon>Dovyalis</taxon>
    </lineage>
</organism>